<dbReference type="GO" id="GO:0006302">
    <property type="term" value="P:double-strand break repair"/>
    <property type="evidence" value="ECO:0007669"/>
    <property type="project" value="TreeGrafter"/>
</dbReference>
<evidence type="ECO:0000256" key="1">
    <source>
        <dbReference type="ARBA" id="ARBA00007452"/>
    </source>
</evidence>
<evidence type="ECO:0000259" key="7">
    <source>
        <dbReference type="Pfam" id="PF11967"/>
    </source>
</evidence>
<keyword evidence="5" id="KW-0234">DNA repair</keyword>
<comment type="caution">
    <text evidence="8">The sequence shown here is derived from an EMBL/GenBank/DDBJ whole genome shotgun (WGS) entry which is preliminary data.</text>
</comment>
<dbReference type="Pfam" id="PF02565">
    <property type="entry name" value="RecO_C"/>
    <property type="match status" value="1"/>
</dbReference>
<dbReference type="InterPro" id="IPR012340">
    <property type="entry name" value="NA-bd_OB-fold"/>
</dbReference>
<evidence type="ECO:0000313" key="8">
    <source>
        <dbReference type="EMBL" id="HIT17762.1"/>
    </source>
</evidence>
<dbReference type="HAMAP" id="MF_00201">
    <property type="entry name" value="RecO"/>
    <property type="match status" value="1"/>
</dbReference>
<dbReference type="Pfam" id="PF11967">
    <property type="entry name" value="RecO_N"/>
    <property type="match status" value="1"/>
</dbReference>
<organism evidence="8 9">
    <name type="scientific">Candidatus Caccosoma faecigallinarum</name>
    <dbReference type="NCBI Taxonomy" id="2840720"/>
    <lineage>
        <taxon>Bacteria</taxon>
        <taxon>Bacillati</taxon>
        <taxon>Bacillota</taxon>
        <taxon>Bacillota incertae sedis</taxon>
        <taxon>Candidatus Caccosoma</taxon>
    </lineage>
</organism>
<dbReference type="PANTHER" id="PTHR33991:SF1">
    <property type="entry name" value="DNA REPAIR PROTEIN RECO"/>
    <property type="match status" value="1"/>
</dbReference>
<dbReference type="Gene3D" id="1.20.1440.120">
    <property type="entry name" value="Recombination protein O, C-terminal domain"/>
    <property type="match status" value="1"/>
</dbReference>
<comment type="similarity">
    <text evidence="1">Belongs to the RecO family.</text>
</comment>
<dbReference type="InterPro" id="IPR003717">
    <property type="entry name" value="RecO"/>
</dbReference>
<evidence type="ECO:0000313" key="9">
    <source>
        <dbReference type="Proteomes" id="UP000886893"/>
    </source>
</evidence>
<feature type="non-terminal residue" evidence="8">
    <location>
        <position position="217"/>
    </location>
</feature>
<gene>
    <name evidence="8" type="primary">recO</name>
    <name evidence="8" type="ORF">IAD04_05260</name>
</gene>
<dbReference type="Proteomes" id="UP000886893">
    <property type="component" value="Unassembled WGS sequence"/>
</dbReference>
<name>A0A9D1G8Z7_9FIRM</name>
<evidence type="ECO:0000256" key="6">
    <source>
        <dbReference type="ARBA" id="ARBA00033409"/>
    </source>
</evidence>
<keyword evidence="3" id="KW-0227">DNA damage</keyword>
<feature type="domain" description="DNA replication/recombination mediator RecO N-terminal" evidence="7">
    <location>
        <begin position="1"/>
        <end position="79"/>
    </location>
</feature>
<dbReference type="InterPro" id="IPR037278">
    <property type="entry name" value="ARFGAP/RecO"/>
</dbReference>
<dbReference type="AlphaFoldDB" id="A0A9D1G8Z7"/>
<evidence type="ECO:0000256" key="3">
    <source>
        <dbReference type="ARBA" id="ARBA00022763"/>
    </source>
</evidence>
<reference evidence="8" key="1">
    <citation type="submission" date="2020-10" db="EMBL/GenBank/DDBJ databases">
        <authorList>
            <person name="Gilroy R."/>
        </authorList>
    </citation>
    <scope>NUCLEOTIDE SEQUENCE</scope>
    <source>
        <strain evidence="8">14508</strain>
    </source>
</reference>
<sequence>MDKKVTGFIFNRTPYKDNDFLLHILTDQEKEVFILAKGSAKVSSKNAISTQFFMINEFIYTEKSEDGPKILKNVYTIKPYYAPYSDLFASGMYFFIYEVIQKIVNQMPLYHLTITCFDALEQKNDPYSVGNYFLKQVCQGLGYQPSLDGCVYCHRKDHLISFDFESGGFICSNCFKPMIHRSFSQNQLKEIYNFLKEDEMMMMSEPTASFVFDLYVQ</sequence>
<evidence type="ECO:0000256" key="2">
    <source>
        <dbReference type="ARBA" id="ARBA00021310"/>
    </source>
</evidence>
<dbReference type="NCBIfam" id="TIGR00613">
    <property type="entry name" value="reco"/>
    <property type="match status" value="1"/>
</dbReference>
<dbReference type="Gene3D" id="2.40.50.140">
    <property type="entry name" value="Nucleic acid-binding proteins"/>
    <property type="match status" value="1"/>
</dbReference>
<evidence type="ECO:0000256" key="5">
    <source>
        <dbReference type="ARBA" id="ARBA00023204"/>
    </source>
</evidence>
<dbReference type="GO" id="GO:0043590">
    <property type="term" value="C:bacterial nucleoid"/>
    <property type="evidence" value="ECO:0007669"/>
    <property type="project" value="TreeGrafter"/>
</dbReference>
<dbReference type="SUPFAM" id="SSF50249">
    <property type="entry name" value="Nucleic acid-binding proteins"/>
    <property type="match status" value="1"/>
</dbReference>
<protein>
    <recommendedName>
        <fullName evidence="2">DNA repair protein RecO</fullName>
    </recommendedName>
    <alternativeName>
        <fullName evidence="6">Recombination protein O</fullName>
    </alternativeName>
</protein>
<dbReference type="SUPFAM" id="SSF57863">
    <property type="entry name" value="ArfGap/RecO-like zinc finger"/>
    <property type="match status" value="1"/>
</dbReference>
<dbReference type="PANTHER" id="PTHR33991">
    <property type="entry name" value="DNA REPAIR PROTEIN RECO"/>
    <property type="match status" value="1"/>
</dbReference>
<dbReference type="InterPro" id="IPR042242">
    <property type="entry name" value="RecO_C"/>
</dbReference>
<reference evidence="8" key="2">
    <citation type="journal article" date="2021" name="PeerJ">
        <title>Extensive microbial diversity within the chicken gut microbiome revealed by metagenomics and culture.</title>
        <authorList>
            <person name="Gilroy R."/>
            <person name="Ravi A."/>
            <person name="Getino M."/>
            <person name="Pursley I."/>
            <person name="Horton D.L."/>
            <person name="Alikhan N.F."/>
            <person name="Baker D."/>
            <person name="Gharbi K."/>
            <person name="Hall N."/>
            <person name="Watson M."/>
            <person name="Adriaenssens E.M."/>
            <person name="Foster-Nyarko E."/>
            <person name="Jarju S."/>
            <person name="Secka A."/>
            <person name="Antonio M."/>
            <person name="Oren A."/>
            <person name="Chaudhuri R.R."/>
            <person name="La Ragione R."/>
            <person name="Hildebrand F."/>
            <person name="Pallen M.J."/>
        </authorList>
    </citation>
    <scope>NUCLEOTIDE SEQUENCE</scope>
    <source>
        <strain evidence="8">14508</strain>
    </source>
</reference>
<proteinExistence type="inferred from homology"/>
<dbReference type="GO" id="GO:0006310">
    <property type="term" value="P:DNA recombination"/>
    <property type="evidence" value="ECO:0007669"/>
    <property type="project" value="UniProtKB-KW"/>
</dbReference>
<accession>A0A9D1G8Z7</accession>
<keyword evidence="4" id="KW-0233">DNA recombination</keyword>
<dbReference type="EMBL" id="DVKI01000165">
    <property type="protein sequence ID" value="HIT17762.1"/>
    <property type="molecule type" value="Genomic_DNA"/>
</dbReference>
<dbReference type="InterPro" id="IPR022572">
    <property type="entry name" value="DNA_rep/recomb_RecO_N"/>
</dbReference>
<evidence type="ECO:0000256" key="4">
    <source>
        <dbReference type="ARBA" id="ARBA00023172"/>
    </source>
</evidence>